<gene>
    <name evidence="1" type="ORF">ACFMB1_06215</name>
</gene>
<reference evidence="1 2" key="1">
    <citation type="submission" date="2024-09" db="EMBL/GenBank/DDBJ databases">
        <authorList>
            <person name="Zhang Z.-H."/>
        </authorList>
    </citation>
    <scope>NUCLEOTIDE SEQUENCE [LARGE SCALE GENOMIC DNA]</scope>
    <source>
        <strain evidence="1 2">HHTR114</strain>
    </source>
</reference>
<name>A0ABW1KSR5_9PROT</name>
<protein>
    <submittedName>
        <fullName evidence="1">DUF4908 domain-containing protein</fullName>
    </submittedName>
</protein>
<proteinExistence type="predicted"/>
<dbReference type="RefSeq" id="WP_379879540.1">
    <property type="nucleotide sequence ID" value="NZ_JBHPON010000001.1"/>
</dbReference>
<dbReference type="Proteomes" id="UP001596116">
    <property type="component" value="Unassembled WGS sequence"/>
</dbReference>
<comment type="caution">
    <text evidence="1">The sequence shown here is derived from an EMBL/GenBank/DDBJ whole genome shotgun (WGS) entry which is preliminary data.</text>
</comment>
<dbReference type="InterPro" id="IPR032591">
    <property type="entry name" value="DUF4908"/>
</dbReference>
<evidence type="ECO:0000313" key="2">
    <source>
        <dbReference type="Proteomes" id="UP001596116"/>
    </source>
</evidence>
<accession>A0ABW1KSR5</accession>
<organism evidence="1 2">
    <name type="scientific">Hyphococcus aureus</name>
    <dbReference type="NCBI Taxonomy" id="2666033"/>
    <lineage>
        <taxon>Bacteria</taxon>
        <taxon>Pseudomonadati</taxon>
        <taxon>Pseudomonadota</taxon>
        <taxon>Alphaproteobacteria</taxon>
        <taxon>Parvularculales</taxon>
        <taxon>Parvularculaceae</taxon>
        <taxon>Hyphococcus</taxon>
    </lineage>
</organism>
<keyword evidence="2" id="KW-1185">Reference proteome</keyword>
<dbReference type="Pfam" id="PF16252">
    <property type="entry name" value="DUF4908"/>
    <property type="match status" value="1"/>
</dbReference>
<dbReference type="EMBL" id="JBHPON010000001">
    <property type="protein sequence ID" value="MFC6035131.1"/>
    <property type="molecule type" value="Genomic_DNA"/>
</dbReference>
<evidence type="ECO:0000313" key="1">
    <source>
        <dbReference type="EMBL" id="MFC6035131.1"/>
    </source>
</evidence>
<sequence length="306" mass="32279">MTMTGPGRGDFWMAQLAALVIAPFLMAASLLFASAFISTAAAQEAPQDNVLLKLAQVSDNPFSALVGKRSDRDSDYGPARAVERYVLASDDRSFLFEEHGASARVRFLCSSEDTRLDCVLDAAGPAPEIHLLSATRGPRGDVIYKTAEGETLLRIAAYGGATVFWPGEHQGVAASKSFGDDRPLTLVYEDYDAALRRAQGASAQLSAIIGSPIFFDVSAGRRATGDNAAVLSDAVLTAAKGLAMVADDAIGARVIAERIRRVAFLPGAAPGVALNGSVLEVLYVPNQDLSGRPSSAKVARYLEETL</sequence>